<organism evidence="9 10">
    <name type="scientific">Pseudazoarcus pumilus</name>
    <dbReference type="NCBI Taxonomy" id="2067960"/>
    <lineage>
        <taxon>Bacteria</taxon>
        <taxon>Pseudomonadati</taxon>
        <taxon>Pseudomonadota</taxon>
        <taxon>Betaproteobacteria</taxon>
        <taxon>Rhodocyclales</taxon>
        <taxon>Zoogloeaceae</taxon>
        <taxon>Pseudazoarcus</taxon>
    </lineage>
</organism>
<feature type="domain" description="TRAP C4-dicarboxylate transport system permease DctM subunit" evidence="8">
    <location>
        <begin position="12"/>
        <end position="418"/>
    </location>
</feature>
<comment type="subunit">
    <text evidence="7">The complex comprises the extracytoplasmic solute receptor protein and the two transmembrane proteins.</text>
</comment>
<feature type="transmembrane region" description="Helical" evidence="7">
    <location>
        <begin position="340"/>
        <end position="357"/>
    </location>
</feature>
<evidence type="ECO:0000256" key="7">
    <source>
        <dbReference type="RuleBase" id="RU369079"/>
    </source>
</evidence>
<keyword evidence="4 7" id="KW-0812">Transmembrane</keyword>
<dbReference type="GO" id="GO:0005886">
    <property type="term" value="C:plasma membrane"/>
    <property type="evidence" value="ECO:0007669"/>
    <property type="project" value="UniProtKB-SubCell"/>
</dbReference>
<keyword evidence="3 7" id="KW-0997">Cell inner membrane</keyword>
<dbReference type="PANTHER" id="PTHR33362:SF2">
    <property type="entry name" value="TRAP TRANSPORTER LARGE PERMEASE PROTEIN"/>
    <property type="match status" value="1"/>
</dbReference>
<feature type="transmembrane region" description="Helical" evidence="7">
    <location>
        <begin position="217"/>
        <end position="239"/>
    </location>
</feature>
<evidence type="ECO:0000256" key="6">
    <source>
        <dbReference type="ARBA" id="ARBA00023136"/>
    </source>
</evidence>
<feature type="transmembrane region" description="Helical" evidence="7">
    <location>
        <begin position="363"/>
        <end position="389"/>
    </location>
</feature>
<evidence type="ECO:0000256" key="1">
    <source>
        <dbReference type="ARBA" id="ARBA00004429"/>
    </source>
</evidence>
<accession>A0A2I6S350</accession>
<reference evidence="9 10" key="1">
    <citation type="submission" date="2018-01" db="EMBL/GenBank/DDBJ databases">
        <authorList>
            <person name="Fu G.-Y."/>
        </authorList>
    </citation>
    <scope>NUCLEOTIDE SEQUENCE [LARGE SCALE GENOMIC DNA]</scope>
    <source>
        <strain evidence="9 10">SY39</strain>
    </source>
</reference>
<proteinExistence type="inferred from homology"/>
<dbReference type="PIRSF" id="PIRSF006066">
    <property type="entry name" value="HI0050"/>
    <property type="match status" value="1"/>
</dbReference>
<dbReference type="NCBIfam" id="TIGR00786">
    <property type="entry name" value="dctM"/>
    <property type="match status" value="1"/>
</dbReference>
<evidence type="ECO:0000256" key="2">
    <source>
        <dbReference type="ARBA" id="ARBA00022475"/>
    </source>
</evidence>
<keyword evidence="7" id="KW-0813">Transport</keyword>
<evidence type="ECO:0000256" key="3">
    <source>
        <dbReference type="ARBA" id="ARBA00022519"/>
    </source>
</evidence>
<comment type="subcellular location">
    <subcellularLocation>
        <location evidence="1 7">Cell inner membrane</location>
        <topology evidence="1 7">Multi-pass membrane protein</topology>
    </subcellularLocation>
</comment>
<comment type="function">
    <text evidence="7">Part of the tripartite ATP-independent periplasmic (TRAP) transport system.</text>
</comment>
<dbReference type="OrthoDB" id="9777699at2"/>
<feature type="transmembrane region" description="Helical" evidence="7">
    <location>
        <begin position="51"/>
        <end position="74"/>
    </location>
</feature>
<dbReference type="EMBL" id="CP025682">
    <property type="protein sequence ID" value="AUN93692.1"/>
    <property type="molecule type" value="Genomic_DNA"/>
</dbReference>
<dbReference type="InterPro" id="IPR004681">
    <property type="entry name" value="TRAP_DctM"/>
</dbReference>
<keyword evidence="6 7" id="KW-0472">Membrane</keyword>
<evidence type="ECO:0000256" key="4">
    <source>
        <dbReference type="ARBA" id="ARBA00022692"/>
    </source>
</evidence>
<dbReference type="InterPro" id="IPR010656">
    <property type="entry name" value="DctM"/>
</dbReference>
<keyword evidence="10" id="KW-1185">Reference proteome</keyword>
<protein>
    <recommendedName>
        <fullName evidence="7">TRAP transporter large permease protein</fullName>
    </recommendedName>
</protein>
<feature type="transmembrane region" description="Helical" evidence="7">
    <location>
        <begin position="273"/>
        <end position="297"/>
    </location>
</feature>
<dbReference type="PANTHER" id="PTHR33362">
    <property type="entry name" value="SIALIC ACID TRAP TRANSPORTER PERMEASE PROTEIN SIAT-RELATED"/>
    <property type="match status" value="1"/>
</dbReference>
<sequence>MAGELVMTLALFATFIICIVIGIPITFSLGVAALAAIMASDLSVIVIAQRVLPAIVDASVLVCIPLFILAGNVLSYGGMGDRLVSVANILVGRSRGGLGSANVLASMLFGGISGSAAADTSAVGSVMIPSMEKQGYDKAFATAITVISSPLGAIIPPSIIMIVYCWVTETSIASIFAAGYLPGLIIGGAMILLGWIISVRKGYPIAPQTSWAEKVRIVATALPALAMPVMIIGGIVGGVATATETAALASVYGFLVSMYYYRELKWSAVPTILFETVKLTGVVLLIIAMAALYGWLMAFDRVPFQVAELLGAMGLTPFAFLAVYVAMMIFLGCFLAPTEALIIAVPILFPVAMQMGIDPLHFGIVSVTALAFGHVSPPVGVCLFVGSAISGLSLGRIIRALLPFYVVIFGVLMLIAFYAPITTLVPDLLGLSR</sequence>
<dbReference type="Proteomes" id="UP000242205">
    <property type="component" value="Chromosome"/>
</dbReference>
<gene>
    <name evidence="9" type="ORF">C0099_01330</name>
</gene>
<comment type="similarity">
    <text evidence="7">Belongs to the TRAP transporter large permease family.</text>
</comment>
<dbReference type="GO" id="GO:0022857">
    <property type="term" value="F:transmembrane transporter activity"/>
    <property type="evidence" value="ECO:0007669"/>
    <property type="project" value="UniProtKB-UniRule"/>
</dbReference>
<feature type="transmembrane region" description="Helical" evidence="7">
    <location>
        <begin position="140"/>
        <end position="166"/>
    </location>
</feature>
<dbReference type="KEGG" id="atw:C0099_01330"/>
<feature type="transmembrane region" description="Helical" evidence="7">
    <location>
        <begin position="401"/>
        <end position="421"/>
    </location>
</feature>
<evidence type="ECO:0000256" key="5">
    <source>
        <dbReference type="ARBA" id="ARBA00022989"/>
    </source>
</evidence>
<dbReference type="Pfam" id="PF06808">
    <property type="entry name" value="DctM"/>
    <property type="match status" value="1"/>
</dbReference>
<feature type="transmembrane region" description="Helical" evidence="7">
    <location>
        <begin position="6"/>
        <end position="39"/>
    </location>
</feature>
<evidence type="ECO:0000259" key="8">
    <source>
        <dbReference type="Pfam" id="PF06808"/>
    </source>
</evidence>
<evidence type="ECO:0000313" key="10">
    <source>
        <dbReference type="Proteomes" id="UP000242205"/>
    </source>
</evidence>
<name>A0A2I6S350_9RHOO</name>
<dbReference type="AlphaFoldDB" id="A0A2I6S350"/>
<evidence type="ECO:0000313" key="9">
    <source>
        <dbReference type="EMBL" id="AUN93692.1"/>
    </source>
</evidence>
<keyword evidence="5 7" id="KW-1133">Transmembrane helix</keyword>
<feature type="transmembrane region" description="Helical" evidence="7">
    <location>
        <begin position="309"/>
        <end position="333"/>
    </location>
</feature>
<feature type="transmembrane region" description="Helical" evidence="7">
    <location>
        <begin position="172"/>
        <end position="197"/>
    </location>
</feature>
<keyword evidence="2" id="KW-1003">Cell membrane</keyword>
<feature type="transmembrane region" description="Helical" evidence="7">
    <location>
        <begin position="103"/>
        <end position="128"/>
    </location>
</feature>